<reference evidence="3 4" key="1">
    <citation type="submission" date="2020-01" db="EMBL/GenBank/DDBJ databases">
        <title>Pseudarthrobacter psychrotolerans sp. nov., isolated from antarctic soil.</title>
        <authorList>
            <person name="Shin Y."/>
            <person name="Park W."/>
        </authorList>
    </citation>
    <scope>NUCLEOTIDE SEQUENCE [LARGE SCALE GENOMIC DNA]</scope>
    <source>
        <strain evidence="3 4">YJ56</strain>
    </source>
</reference>
<dbReference type="InterPro" id="IPR014710">
    <property type="entry name" value="RmlC-like_jellyroll"/>
</dbReference>
<accession>A0A6P1NMX2</accession>
<evidence type="ECO:0000313" key="3">
    <source>
        <dbReference type="EMBL" id="QHK20127.1"/>
    </source>
</evidence>
<evidence type="ECO:0000313" key="4">
    <source>
        <dbReference type="Proteomes" id="UP000464186"/>
    </source>
</evidence>
<name>A0A6P1NMX2_9MICC</name>
<dbReference type="InterPro" id="IPR001509">
    <property type="entry name" value="Epimerase_deHydtase"/>
</dbReference>
<dbReference type="InterPro" id="IPR029303">
    <property type="entry name" value="CapF_C"/>
</dbReference>
<dbReference type="Pfam" id="PF01370">
    <property type="entry name" value="Epimerase"/>
    <property type="match status" value="1"/>
</dbReference>
<feature type="domain" description="NAD-dependent epimerase/dehydratase" evidence="1">
    <location>
        <begin position="3"/>
        <end position="180"/>
    </location>
</feature>
<dbReference type="EMBL" id="CP047898">
    <property type="protein sequence ID" value="QHK20127.1"/>
    <property type="molecule type" value="Genomic_DNA"/>
</dbReference>
<dbReference type="Proteomes" id="UP000464186">
    <property type="component" value="Chromosome"/>
</dbReference>
<dbReference type="InterPro" id="IPR036291">
    <property type="entry name" value="NAD(P)-bd_dom_sf"/>
</dbReference>
<dbReference type="KEGG" id="psey:GU243_10715"/>
<proteinExistence type="predicted"/>
<dbReference type="Gene3D" id="2.60.120.10">
    <property type="entry name" value="Jelly Rolls"/>
    <property type="match status" value="1"/>
</dbReference>
<dbReference type="SUPFAM" id="SSF51735">
    <property type="entry name" value="NAD(P)-binding Rossmann-fold domains"/>
    <property type="match status" value="1"/>
</dbReference>
<organism evidence="3 4">
    <name type="scientific">Pseudarthrobacter psychrotolerans</name>
    <dbReference type="NCBI Taxonomy" id="2697569"/>
    <lineage>
        <taxon>Bacteria</taxon>
        <taxon>Bacillati</taxon>
        <taxon>Actinomycetota</taxon>
        <taxon>Actinomycetes</taxon>
        <taxon>Micrococcales</taxon>
        <taxon>Micrococcaceae</taxon>
        <taxon>Pseudarthrobacter</taxon>
    </lineage>
</organism>
<dbReference type="Pfam" id="PF14667">
    <property type="entry name" value="Polysacc_synt_C"/>
    <property type="match status" value="1"/>
</dbReference>
<dbReference type="AlphaFoldDB" id="A0A6P1NMX2"/>
<keyword evidence="4" id="KW-1185">Reference proteome</keyword>
<sequence length="365" mass="39813">MKIALTGAGGFLGFHTRAAALSLGHSLEVVRVGTEFQQQEAMAAVDGSDRLIHLAGVNRGSDGEVRDGNLEFATQLADVLRHVPSPPAELVYANSVHAGNASVYGQAKAEAAEVLQAAAESVGTRFTNVLLPNLFGEHSRPFYNSVMATFCHLLHAGKVPEILDDKDLGLLHAQDAADVLLGSVPLKDMESLTVPRTVSAVLCQLQEIASTYRNGEIPAITSNFDLALFNTYRSFRLQPTQELPFALDRREDARGSFFEVCRSQGGEGQTSFSTTAPGVTRGQHFHRRKVERFVVLSGTAEIAMRRLFSDDILRFAVDGSAPVAIDMPTLWTHQITNLGESDLYTMFWANEIFDPNNSDTYSDRV</sequence>
<dbReference type="SUPFAM" id="SSF51182">
    <property type="entry name" value="RmlC-like cupins"/>
    <property type="match status" value="1"/>
</dbReference>
<dbReference type="CDD" id="cd07007">
    <property type="entry name" value="cupin_CapF-like_C"/>
    <property type="match status" value="1"/>
</dbReference>
<evidence type="ECO:0000259" key="2">
    <source>
        <dbReference type="Pfam" id="PF14667"/>
    </source>
</evidence>
<evidence type="ECO:0000259" key="1">
    <source>
        <dbReference type="Pfam" id="PF01370"/>
    </source>
</evidence>
<dbReference type="InterPro" id="IPR011051">
    <property type="entry name" value="RmlC_Cupin_sf"/>
</dbReference>
<protein>
    <submittedName>
        <fullName evidence="3">NAD-dependent epimerase/dehydratase family protein</fullName>
    </submittedName>
</protein>
<feature type="domain" description="Capsular polysaccharide assembling protein CapF C-terminal" evidence="2">
    <location>
        <begin position="251"/>
        <end position="361"/>
    </location>
</feature>
<dbReference type="Gene3D" id="3.40.50.720">
    <property type="entry name" value="NAD(P)-binding Rossmann-like Domain"/>
    <property type="match status" value="1"/>
</dbReference>
<gene>
    <name evidence="3" type="ORF">GU243_10715</name>
</gene>